<evidence type="ECO:0000256" key="5">
    <source>
        <dbReference type="ARBA" id="ARBA00023136"/>
    </source>
</evidence>
<keyword evidence="8" id="KW-1003">Cell membrane</keyword>
<dbReference type="GO" id="GO:0045259">
    <property type="term" value="C:proton-transporting ATP synthase complex"/>
    <property type="evidence" value="ECO:0007669"/>
    <property type="project" value="UniProtKB-KW"/>
</dbReference>
<dbReference type="NCBIfam" id="TIGR01145">
    <property type="entry name" value="ATP_synt_delta"/>
    <property type="match status" value="1"/>
</dbReference>
<dbReference type="GO" id="GO:0046933">
    <property type="term" value="F:proton-transporting ATP synthase activity, rotational mechanism"/>
    <property type="evidence" value="ECO:0007669"/>
    <property type="project" value="UniProtKB-UniRule"/>
</dbReference>
<name>A0A512PJY2_9LACO</name>
<organism evidence="9 10">
    <name type="scientific">Lentilactobacillus rapi</name>
    <dbReference type="NCBI Taxonomy" id="481723"/>
    <lineage>
        <taxon>Bacteria</taxon>
        <taxon>Bacillati</taxon>
        <taxon>Bacillota</taxon>
        <taxon>Bacilli</taxon>
        <taxon>Lactobacillales</taxon>
        <taxon>Lactobacillaceae</taxon>
        <taxon>Lentilactobacillus</taxon>
    </lineage>
</organism>
<comment type="function">
    <text evidence="8">This protein is part of the stalk that links CF(0) to CF(1). It either transmits conformational changes from CF(0) to CF(1) or is implicated in proton conduction.</text>
</comment>
<evidence type="ECO:0000256" key="3">
    <source>
        <dbReference type="ARBA" id="ARBA00022781"/>
    </source>
</evidence>
<evidence type="ECO:0000256" key="1">
    <source>
        <dbReference type="ARBA" id="ARBA00004370"/>
    </source>
</evidence>
<comment type="function">
    <text evidence="8">F(1)F(0) ATP synthase produces ATP from ADP in the presence of a proton or sodium gradient. F-type ATPases consist of two structural domains, F(1) containing the extramembraneous catalytic core and F(0) containing the membrane proton channel, linked together by a central stalk and a peripheral stalk. During catalysis, ATP synthesis in the catalytic domain of F(1) is coupled via a rotary mechanism of the central stalk subunits to proton translocation.</text>
</comment>
<evidence type="ECO:0000256" key="4">
    <source>
        <dbReference type="ARBA" id="ARBA00023065"/>
    </source>
</evidence>
<dbReference type="InterPro" id="IPR026015">
    <property type="entry name" value="ATP_synth_OSCP/delta_N_sf"/>
</dbReference>
<comment type="subcellular location">
    <subcellularLocation>
        <location evidence="8">Cell membrane</location>
        <topology evidence="8">Peripheral membrane protein</topology>
    </subcellularLocation>
    <subcellularLocation>
        <location evidence="1">Membrane</location>
    </subcellularLocation>
</comment>
<dbReference type="STRING" id="1423795.FD12_GL000580"/>
<keyword evidence="4 8" id="KW-0406">Ion transport</keyword>
<dbReference type="AlphaFoldDB" id="A0A512PJY2"/>
<comment type="similarity">
    <text evidence="8">Belongs to the ATPase delta chain family.</text>
</comment>
<protein>
    <recommendedName>
        <fullName evidence="8">ATP synthase subunit delta</fullName>
    </recommendedName>
    <alternativeName>
        <fullName evidence="8">ATP synthase F(1) sector subunit delta</fullName>
    </alternativeName>
    <alternativeName>
        <fullName evidence="8">F-type ATPase subunit delta</fullName>
        <shortName evidence="8">F-ATPase subunit delta</shortName>
    </alternativeName>
</protein>
<reference evidence="9 10" key="1">
    <citation type="submission" date="2019-07" db="EMBL/GenBank/DDBJ databases">
        <title>Whole genome shotgun sequence of Lactobacillus rapi NBRC 109618.</title>
        <authorList>
            <person name="Hosoyama A."/>
            <person name="Uohara A."/>
            <person name="Ohji S."/>
            <person name="Ichikawa N."/>
        </authorList>
    </citation>
    <scope>NUCLEOTIDE SEQUENCE [LARGE SCALE GENOMIC DNA]</scope>
    <source>
        <strain evidence="9 10">NBRC 109618</strain>
    </source>
</reference>
<keyword evidence="3 8" id="KW-0375">Hydrogen ion transport</keyword>
<keyword evidence="7 8" id="KW-0066">ATP synthesis</keyword>
<dbReference type="Proteomes" id="UP000321569">
    <property type="component" value="Unassembled WGS sequence"/>
</dbReference>
<evidence type="ECO:0000313" key="10">
    <source>
        <dbReference type="Proteomes" id="UP000321569"/>
    </source>
</evidence>
<accession>A0A512PJY2</accession>
<dbReference type="EMBL" id="BKAM01000001">
    <property type="protein sequence ID" value="GEP71511.1"/>
    <property type="molecule type" value="Genomic_DNA"/>
</dbReference>
<dbReference type="HAMAP" id="MF_01416">
    <property type="entry name" value="ATP_synth_delta_bact"/>
    <property type="match status" value="1"/>
</dbReference>
<dbReference type="InterPro" id="IPR000711">
    <property type="entry name" value="ATPase_OSCP/dsu"/>
</dbReference>
<dbReference type="Pfam" id="PF00213">
    <property type="entry name" value="OSCP"/>
    <property type="match status" value="1"/>
</dbReference>
<keyword evidence="2 8" id="KW-0813">Transport</keyword>
<dbReference type="Gene3D" id="1.10.520.20">
    <property type="entry name" value="N-terminal domain of the delta subunit of the F1F0-ATP synthase"/>
    <property type="match status" value="1"/>
</dbReference>
<evidence type="ECO:0000256" key="2">
    <source>
        <dbReference type="ARBA" id="ARBA00022448"/>
    </source>
</evidence>
<dbReference type="SUPFAM" id="SSF47928">
    <property type="entry name" value="N-terminal domain of the delta subunit of the F1F0-ATP synthase"/>
    <property type="match status" value="1"/>
</dbReference>
<dbReference type="GO" id="GO:0005886">
    <property type="term" value="C:plasma membrane"/>
    <property type="evidence" value="ECO:0007669"/>
    <property type="project" value="UniProtKB-SubCell"/>
</dbReference>
<dbReference type="NCBIfam" id="NF004402">
    <property type="entry name" value="PRK05758.2-2"/>
    <property type="match status" value="1"/>
</dbReference>
<comment type="caution">
    <text evidence="9">The sequence shown here is derived from an EMBL/GenBank/DDBJ whole genome shotgun (WGS) entry which is preliminary data.</text>
</comment>
<dbReference type="InterPro" id="IPR020781">
    <property type="entry name" value="ATPase_OSCP/d_CS"/>
</dbReference>
<gene>
    <name evidence="8 9" type="primary">atpH</name>
    <name evidence="9" type="ORF">LRA02_03790</name>
</gene>
<proteinExistence type="inferred from homology"/>
<evidence type="ECO:0000256" key="6">
    <source>
        <dbReference type="ARBA" id="ARBA00023196"/>
    </source>
</evidence>
<keyword evidence="6 8" id="KW-0139">CF(1)</keyword>
<evidence type="ECO:0000313" key="9">
    <source>
        <dbReference type="EMBL" id="GEP71511.1"/>
    </source>
</evidence>
<dbReference type="PANTHER" id="PTHR11910">
    <property type="entry name" value="ATP SYNTHASE DELTA CHAIN"/>
    <property type="match status" value="1"/>
</dbReference>
<keyword evidence="5 8" id="KW-0472">Membrane</keyword>
<dbReference type="OrthoDB" id="9786633at2"/>
<dbReference type="PRINTS" id="PR00125">
    <property type="entry name" value="ATPASEDELTA"/>
</dbReference>
<evidence type="ECO:0000256" key="8">
    <source>
        <dbReference type="HAMAP-Rule" id="MF_01416"/>
    </source>
</evidence>
<sequence>MTLDSMTASKKYAKAMFEVLTDTNELESGYADLQELRKVFAANPKLIDILDDIRVADKDKQSLLAPITENASDFIKNFLKVVADYRRFPQILDIIDQFQKVYEDDKKIVRAEVVSATELSDDQRDRLAKAFEKRVGAAKVIFDTKVDSSLIGGVMIKSSDMTIDGSVKTRINKVKELLLN</sequence>
<dbReference type="PROSITE" id="PS00389">
    <property type="entry name" value="ATPASE_DELTA"/>
    <property type="match status" value="1"/>
</dbReference>
<evidence type="ECO:0000256" key="7">
    <source>
        <dbReference type="ARBA" id="ARBA00023310"/>
    </source>
</evidence>
<dbReference type="RefSeq" id="WP_056982978.1">
    <property type="nucleotide sequence ID" value="NZ_BKAM01000001.1"/>
</dbReference>